<dbReference type="Pfam" id="PF25426">
    <property type="entry name" value="AAA_lid_BCS1"/>
    <property type="match status" value="1"/>
</dbReference>
<evidence type="ECO:0000256" key="14">
    <source>
        <dbReference type="SAM" id="Phobius"/>
    </source>
</evidence>
<dbReference type="GO" id="GO:0016887">
    <property type="term" value="F:ATP hydrolysis activity"/>
    <property type="evidence" value="ECO:0007669"/>
    <property type="project" value="InterPro"/>
</dbReference>
<dbReference type="GO" id="GO:0005524">
    <property type="term" value="F:ATP binding"/>
    <property type="evidence" value="ECO:0007669"/>
    <property type="project" value="UniProtKB-KW"/>
</dbReference>
<dbReference type="InterPro" id="IPR003959">
    <property type="entry name" value="ATPase_AAA_core"/>
</dbReference>
<evidence type="ECO:0000256" key="5">
    <source>
        <dbReference type="ARBA" id="ARBA00022741"/>
    </source>
</evidence>
<feature type="domain" description="AAA+ ATPase" evidence="15">
    <location>
        <begin position="311"/>
        <end position="460"/>
    </location>
</feature>
<evidence type="ECO:0000256" key="3">
    <source>
        <dbReference type="ARBA" id="ARBA00016942"/>
    </source>
</evidence>
<evidence type="ECO:0000256" key="13">
    <source>
        <dbReference type="ARBA" id="ARBA00048778"/>
    </source>
</evidence>
<dbReference type="AlphaFoldDB" id="A0A226F2A2"/>
<dbReference type="Pfam" id="PF08740">
    <property type="entry name" value="BCS1_N"/>
    <property type="match status" value="1"/>
</dbReference>
<dbReference type="SMART" id="SM01024">
    <property type="entry name" value="BCS1_N"/>
    <property type="match status" value="1"/>
</dbReference>
<organism evidence="17 18">
    <name type="scientific">Folsomia candida</name>
    <name type="common">Springtail</name>
    <dbReference type="NCBI Taxonomy" id="158441"/>
    <lineage>
        <taxon>Eukaryota</taxon>
        <taxon>Metazoa</taxon>
        <taxon>Ecdysozoa</taxon>
        <taxon>Arthropoda</taxon>
        <taxon>Hexapoda</taxon>
        <taxon>Collembola</taxon>
        <taxon>Entomobryomorpha</taxon>
        <taxon>Isotomoidea</taxon>
        <taxon>Isotomidae</taxon>
        <taxon>Proisotominae</taxon>
        <taxon>Folsomia</taxon>
    </lineage>
</organism>
<accession>A0A226F2A2</accession>
<dbReference type="InterPro" id="IPR003593">
    <property type="entry name" value="AAA+_ATPase"/>
</dbReference>
<evidence type="ECO:0000256" key="10">
    <source>
        <dbReference type="ARBA" id="ARBA00023128"/>
    </source>
</evidence>
<keyword evidence="11 14" id="KW-0472">Membrane</keyword>
<evidence type="ECO:0000313" key="17">
    <source>
        <dbReference type="EMBL" id="OXA63923.1"/>
    </source>
</evidence>
<evidence type="ECO:0000256" key="4">
    <source>
        <dbReference type="ARBA" id="ARBA00022692"/>
    </source>
</evidence>
<comment type="catalytic activity">
    <reaction evidence="13">
        <text>ATP + H2O = ADP + phosphate + H(+)</text>
        <dbReference type="Rhea" id="RHEA:13065"/>
        <dbReference type="ChEBI" id="CHEBI:15377"/>
        <dbReference type="ChEBI" id="CHEBI:15378"/>
        <dbReference type="ChEBI" id="CHEBI:30616"/>
        <dbReference type="ChEBI" id="CHEBI:43474"/>
        <dbReference type="ChEBI" id="CHEBI:456216"/>
    </reaction>
    <physiologicalReaction direction="left-to-right" evidence="13">
        <dbReference type="Rhea" id="RHEA:13066"/>
    </physiologicalReaction>
</comment>
<dbReference type="CDD" id="cd19510">
    <property type="entry name" value="RecA-like_BCS1"/>
    <property type="match status" value="1"/>
</dbReference>
<dbReference type="Proteomes" id="UP000198287">
    <property type="component" value="Unassembled WGS sequence"/>
</dbReference>
<dbReference type="SMART" id="SM00382">
    <property type="entry name" value="AAA"/>
    <property type="match status" value="1"/>
</dbReference>
<dbReference type="Pfam" id="PF00004">
    <property type="entry name" value="AAA"/>
    <property type="match status" value="1"/>
</dbReference>
<evidence type="ECO:0000256" key="9">
    <source>
        <dbReference type="ARBA" id="ARBA00022989"/>
    </source>
</evidence>
<keyword evidence="9 14" id="KW-1133">Transmembrane helix</keyword>
<evidence type="ECO:0000256" key="6">
    <source>
        <dbReference type="ARBA" id="ARBA00022792"/>
    </source>
</evidence>
<dbReference type="SUPFAM" id="SSF52540">
    <property type="entry name" value="P-loop containing nucleoside triphosphate hydrolases"/>
    <property type="match status" value="1"/>
</dbReference>
<comment type="subcellular location">
    <subcellularLocation>
        <location evidence="1">Mitochondrion inner membrane</location>
        <topology evidence="1">Single-pass membrane protein</topology>
    </subcellularLocation>
</comment>
<reference evidence="17 18" key="1">
    <citation type="submission" date="2015-12" db="EMBL/GenBank/DDBJ databases">
        <title>The genome of Folsomia candida.</title>
        <authorList>
            <person name="Faddeeva A."/>
            <person name="Derks M.F."/>
            <person name="Anvar Y."/>
            <person name="Smit S."/>
            <person name="Van Straalen N."/>
            <person name="Roelofs D."/>
        </authorList>
    </citation>
    <scope>NUCLEOTIDE SEQUENCE [LARGE SCALE GENOMIC DNA]</scope>
    <source>
        <strain evidence="17 18">VU population</strain>
        <tissue evidence="17">Whole body</tissue>
    </source>
</reference>
<dbReference type="OrthoDB" id="10251412at2759"/>
<dbReference type="Gene3D" id="3.40.50.300">
    <property type="entry name" value="P-loop containing nucleotide triphosphate hydrolases"/>
    <property type="match status" value="1"/>
</dbReference>
<keyword evidence="18" id="KW-1185">Reference proteome</keyword>
<keyword evidence="10" id="KW-0496">Mitochondrion</keyword>
<keyword evidence="8" id="KW-0067">ATP-binding</keyword>
<gene>
    <name evidence="17" type="ORF">Fcan01_01214</name>
</gene>
<evidence type="ECO:0000259" key="16">
    <source>
        <dbReference type="SMART" id="SM01024"/>
    </source>
</evidence>
<dbReference type="InterPro" id="IPR057495">
    <property type="entry name" value="AAA_lid_BCS1"/>
</dbReference>
<dbReference type="InterPro" id="IPR050747">
    <property type="entry name" value="Mitochondrial_chaperone_BCS1"/>
</dbReference>
<evidence type="ECO:0000256" key="1">
    <source>
        <dbReference type="ARBA" id="ARBA00004434"/>
    </source>
</evidence>
<feature type="transmembrane region" description="Helical" evidence="14">
    <location>
        <begin position="74"/>
        <end position="91"/>
    </location>
</feature>
<dbReference type="GO" id="GO:0005743">
    <property type="term" value="C:mitochondrial inner membrane"/>
    <property type="evidence" value="ECO:0007669"/>
    <property type="project" value="UniProtKB-SubCell"/>
</dbReference>
<dbReference type="STRING" id="158441.A0A226F2A2"/>
<comment type="caution">
    <text evidence="17">The sequence shown here is derived from an EMBL/GenBank/DDBJ whole genome shotgun (WGS) entry which is preliminary data.</text>
</comment>
<feature type="domain" description="BCS1 N-terminal" evidence="16">
    <location>
        <begin position="78"/>
        <end position="280"/>
    </location>
</feature>
<evidence type="ECO:0000259" key="15">
    <source>
        <dbReference type="SMART" id="SM00382"/>
    </source>
</evidence>
<protein>
    <recommendedName>
        <fullName evidence="3">Mitochondrial chaperone BCS1</fullName>
    </recommendedName>
    <alternativeName>
        <fullName evidence="12">BCS1-like protein</fullName>
    </alternativeName>
</protein>
<evidence type="ECO:0000313" key="18">
    <source>
        <dbReference type="Proteomes" id="UP000198287"/>
    </source>
</evidence>
<evidence type="ECO:0000256" key="12">
    <source>
        <dbReference type="ARBA" id="ARBA00032816"/>
    </source>
</evidence>
<comment type="similarity">
    <text evidence="2">Belongs to the AAA ATPase family. BCS1 subfamily.</text>
</comment>
<keyword evidence="4 14" id="KW-0812">Transmembrane</keyword>
<dbReference type="InterPro" id="IPR014851">
    <property type="entry name" value="BCS1_N"/>
</dbReference>
<evidence type="ECO:0000256" key="7">
    <source>
        <dbReference type="ARBA" id="ARBA00022801"/>
    </source>
</evidence>
<dbReference type="PANTHER" id="PTHR23070">
    <property type="entry name" value="BCS1 AAA-TYPE ATPASE"/>
    <property type="match status" value="1"/>
</dbReference>
<evidence type="ECO:0000256" key="11">
    <source>
        <dbReference type="ARBA" id="ARBA00023136"/>
    </source>
</evidence>
<keyword evidence="6" id="KW-0999">Mitochondrion inner membrane</keyword>
<evidence type="ECO:0000256" key="8">
    <source>
        <dbReference type="ARBA" id="ARBA00022840"/>
    </source>
</evidence>
<dbReference type="InterPro" id="IPR027417">
    <property type="entry name" value="P-loop_NTPase"/>
</dbReference>
<proteinExistence type="inferred from homology"/>
<sequence length="537" mass="61172">MIQMSCTCATLLHFRCIPHSSIKCSTNLTSLSFVCSERNKSRIMSSPQVSEDFCPNRDNNMFTFFANNWIQDKLVTILLLLATLTVSIRLIRWSFVRIKKRFMISLQICGSGVCRETYNEIIYNSLLRWLARNPNCSGFRDQILISKQVPLPDDQLELSSKSEEISAIALGDEDPYDYRLVSSPNSWKYYFFKTIGIRSASSFLYKNARFEIHREYDNSHEIITLSTFPWNRSLLLEIIQECSPIAKKDDKTKQIIYQWRDGCSWQQMGGLKKKRPLDSLILDATILPRLVQDIKGFLKMENWYVEKGIPYRRGYLLHGPPGCGKSSIVKAIAGELGYNISVVSLSQRLTDDSITELLNSAPAKSVILLEDIDAAFGNREKVVEPDLEVVENKMSQTHFAFGGQSQSLLTFRGLLNALDGVASSDDGQIVFLTTNYPERLDPALIRPGRVDLKIHIDYPDDAQVGGMFDKFYAPHEDGGEIREKFIKLIREMKIKVSLAMIQGLLFLYRNDPRAAVEKAEEHFEEQFGSAKFSQGKL</sequence>
<name>A0A226F2A2_FOLCA</name>
<keyword evidence="7" id="KW-0378">Hydrolase</keyword>
<dbReference type="EMBL" id="LNIX01000001">
    <property type="protein sequence ID" value="OXA63923.1"/>
    <property type="molecule type" value="Genomic_DNA"/>
</dbReference>
<evidence type="ECO:0000256" key="2">
    <source>
        <dbReference type="ARBA" id="ARBA00007448"/>
    </source>
</evidence>
<keyword evidence="5" id="KW-0547">Nucleotide-binding</keyword>